<dbReference type="GO" id="GO:0000976">
    <property type="term" value="F:transcription cis-regulatory region binding"/>
    <property type="evidence" value="ECO:0007669"/>
    <property type="project" value="InterPro"/>
</dbReference>
<dbReference type="GO" id="GO:0007059">
    <property type="term" value="P:chromosome segregation"/>
    <property type="evidence" value="ECO:0007669"/>
    <property type="project" value="InterPro"/>
</dbReference>
<sequence>MDDSMKVLLQRLVRRIPTQMLKATLEKWGRLTAAQRQSMDYTQSKWAKTHALLTICEENELTMKHITELEMMYVIENPNQGMWYTFQLMDPEDDAHCVELTQFKEQFKSHLSELIRHVSVKIKKHTDEAVWIRIAWGDSFSRPNHLRPTYAVHYLQTPYVFVSSLKSKLRPLLSQALTLSTRHQAIKDANLSGRKLTAIRDLLMRQYQQVFPTKYSSPLAEKTQTVPNMHIEKEQAEAAENRHQMAGEAFGEGTLPQLQSAVYKLETKFRDPTNETMTERDETFRCVVKFSSTNLLESLRHCASSGIASTPVTPLLSSIPLKGRNYFVITDNAPGPSSQMRQTQAWSLSVRTEGWCACSHPMLLRGLSAKHRMDCQHRNMAASATGKTSKGSTTMDSLKCHGESLSQSREIIKPTIMELAKEVRTNILCTVEGCGKILPNTPALNMHLVKSHRIKDGIINPTVRKDMKGSQKLYCCPIEGCPRGPNRPFSQFSLVKQHYMKMHAEKKHKCSKCNNGYSTEWDLKRHMEDCGKTYQCTCGCPYASRAALLVPPVKKRKMEKLLSDSERVKINDSSIQMMSATKEVPEMALPSDSTIDISDPVNQSSNPHRSLQKLLLPKPKMALVSVPVMHLAHLPVLLPSTEGGGLRSVVLAVDSQGSVSTLQLLPQTTGAVVPHLDAKCLSFRDGMPSSRSSKGPVSTGVQVSLDSVGPDDSAGGMAGQRGRSTSTNIQTDKSYLSKAPAAVGVGDALGLSAMGESSVSSCSQTDISVSAQVLLPVSVETQTFSSRNKSTSSIGAQTDSQCLSQIPCSSSSSLPYKTSQTQTSFAIPQAEEKAQDQAIMCSDLFDNDSLSVSTQTALDSLSAAGSSLYEDSKSVGGMCFGVQTHELSPNNVADNQTQTMVLLTDLENILSGDQVLSEASAGCGSALSSVQEQHNGIDFDFEEFLNAVHIQTQTEESELGVLGGDTPLESLDIQTQTDFLLMDELDQSEGPCRTQASDLELFDTQTQTDLNFLLNVGGSMPLSSILRHSSFSISTESSDTETQTDLPSLATGLPTQTHVDQGEHVRLLSSTETQTMTSQAEGLGHLFLTSNETQTVMDDFLSADLAWNMDSHFSSVETQTCAELYALFQNPEKPNS</sequence>
<dbReference type="PANTHER" id="PTHR46664:SF1">
    <property type="entry name" value="ATM INTERACTOR"/>
    <property type="match status" value="1"/>
</dbReference>
<name>A0A8S4AC95_9TELE</name>
<dbReference type="Pfam" id="PF24757">
    <property type="entry name" value="C2H2_ASCIZ"/>
    <property type="match status" value="2"/>
</dbReference>
<dbReference type="InterPro" id="IPR056381">
    <property type="entry name" value="Znf_C2HC_ASCIZ_3rd"/>
</dbReference>
<comment type="caution">
    <text evidence="3">The sequence shown here is derived from an EMBL/GenBank/DDBJ whole genome shotgun (WGS) entry which is preliminary data.</text>
</comment>
<accession>A0A8S4AC95</accession>
<feature type="region of interest" description="Disordered" evidence="1">
    <location>
        <begin position="709"/>
        <end position="730"/>
    </location>
</feature>
<dbReference type="Pfam" id="PF24759">
    <property type="entry name" value="C2HC_ASCIZ"/>
    <property type="match status" value="1"/>
</dbReference>
<protein>
    <submittedName>
        <fullName evidence="3">(Atlantic silverside) hypothetical protein</fullName>
    </submittedName>
</protein>
<dbReference type="SMART" id="SM00355">
    <property type="entry name" value="ZnF_C2H2"/>
    <property type="match status" value="3"/>
</dbReference>
<proteinExistence type="predicted"/>
<dbReference type="PANTHER" id="PTHR46664">
    <property type="entry name" value="ATM INTERACTOR"/>
    <property type="match status" value="1"/>
</dbReference>
<evidence type="ECO:0000256" key="1">
    <source>
        <dbReference type="SAM" id="MobiDB-lite"/>
    </source>
</evidence>
<reference evidence="3" key="1">
    <citation type="submission" date="2021-05" db="EMBL/GenBank/DDBJ databases">
        <authorList>
            <person name="Tigano A."/>
        </authorList>
    </citation>
    <scope>NUCLEOTIDE SEQUENCE</scope>
</reference>
<dbReference type="GO" id="GO:0005634">
    <property type="term" value="C:nucleus"/>
    <property type="evidence" value="ECO:0007669"/>
    <property type="project" value="TreeGrafter"/>
</dbReference>
<dbReference type="AlphaFoldDB" id="A0A8S4AC95"/>
<dbReference type="InterPro" id="IPR007902">
    <property type="entry name" value="Chl4/mis15/CENP-N"/>
</dbReference>
<dbReference type="InterPro" id="IPR056380">
    <property type="entry name" value="Znf_C2H2_ASCIZ_4th"/>
</dbReference>
<dbReference type="EMBL" id="CAJRST010000001">
    <property type="protein sequence ID" value="CAG5854837.1"/>
    <property type="molecule type" value="Genomic_DNA"/>
</dbReference>
<dbReference type="InterPro" id="IPR055303">
    <property type="entry name" value="ATMIN"/>
</dbReference>
<dbReference type="GO" id="GO:0034080">
    <property type="term" value="P:CENP-A containing chromatin assembly"/>
    <property type="evidence" value="ECO:0007669"/>
    <property type="project" value="InterPro"/>
</dbReference>
<dbReference type="Gene3D" id="3.30.160.60">
    <property type="entry name" value="Classic Zinc Finger"/>
    <property type="match status" value="1"/>
</dbReference>
<evidence type="ECO:0000313" key="4">
    <source>
        <dbReference type="Proteomes" id="UP000677803"/>
    </source>
</evidence>
<dbReference type="Pfam" id="PF05238">
    <property type="entry name" value="CENP-N"/>
    <property type="match status" value="1"/>
</dbReference>
<organism evidence="3 4">
    <name type="scientific">Menidia menidia</name>
    <name type="common">Atlantic silverside</name>
    <dbReference type="NCBI Taxonomy" id="238744"/>
    <lineage>
        <taxon>Eukaryota</taxon>
        <taxon>Metazoa</taxon>
        <taxon>Chordata</taxon>
        <taxon>Craniata</taxon>
        <taxon>Vertebrata</taxon>
        <taxon>Euteleostomi</taxon>
        <taxon>Actinopterygii</taxon>
        <taxon>Neopterygii</taxon>
        <taxon>Teleostei</taxon>
        <taxon>Neoteleostei</taxon>
        <taxon>Acanthomorphata</taxon>
        <taxon>Ovalentaria</taxon>
        <taxon>Atherinomorphae</taxon>
        <taxon>Atheriniformes</taxon>
        <taxon>Atherinopsidae</taxon>
        <taxon>Menidiinae</taxon>
        <taxon>Menidia</taxon>
    </lineage>
</organism>
<dbReference type="Proteomes" id="UP000677803">
    <property type="component" value="Unassembled WGS sequence"/>
</dbReference>
<dbReference type="Pfam" id="PF24761">
    <property type="entry name" value="C2H2_ASCIZ_4th"/>
    <property type="match status" value="1"/>
</dbReference>
<dbReference type="InterPro" id="IPR056545">
    <property type="entry name" value="C2H2_ASCIZ_1st_2nd"/>
</dbReference>
<evidence type="ECO:0000259" key="2">
    <source>
        <dbReference type="PROSITE" id="PS00028"/>
    </source>
</evidence>
<dbReference type="GO" id="GO:0045944">
    <property type="term" value="P:positive regulation of transcription by RNA polymerase II"/>
    <property type="evidence" value="ECO:0007669"/>
    <property type="project" value="InterPro"/>
</dbReference>
<dbReference type="GO" id="GO:0000981">
    <property type="term" value="F:DNA-binding transcription factor activity, RNA polymerase II-specific"/>
    <property type="evidence" value="ECO:0007669"/>
    <property type="project" value="TreeGrafter"/>
</dbReference>
<dbReference type="InterPro" id="IPR013087">
    <property type="entry name" value="Znf_C2H2_type"/>
</dbReference>
<dbReference type="PROSITE" id="PS00028">
    <property type="entry name" value="ZINC_FINGER_C2H2_1"/>
    <property type="match status" value="1"/>
</dbReference>
<dbReference type="OrthoDB" id="6354171at2759"/>
<evidence type="ECO:0000313" key="3">
    <source>
        <dbReference type="EMBL" id="CAG5854837.1"/>
    </source>
</evidence>
<keyword evidence="4" id="KW-1185">Reference proteome</keyword>
<gene>
    <name evidence="3" type="ORF">MMEN_LOCUS490</name>
</gene>
<feature type="domain" description="C2H2-type" evidence="2">
    <location>
        <begin position="429"/>
        <end position="452"/>
    </location>
</feature>